<dbReference type="Pfam" id="PF01483">
    <property type="entry name" value="P_proprotein"/>
    <property type="match status" value="1"/>
</dbReference>
<sequence length="958" mass="104588">MDVHFTEGRAENTGGGTRRRTALGLVGVVLLLTLTLTRLPGARALDDDDLHPSMRVQQLNHRDYVYYAFSVKPALLAKRDGRLFARDVSQALTLLEPRSLGDLDHVYLAHRPRTTADGALSNHGHQRRSDELVHHDPVLALFNRMKRAVMDPTTAGPSALHRRYADVALGVGYLLLQAPYQRSKRSPIDLPPPVELSPRGALPPITKYLSIKDPLFPSQWHLLNSEDKLHDLNVTDVWREGITGKGIRVGMIDDGLDYTSLDLKDNFDLEGSYDFNNHTKYPTPTTPEDYHGTRCAGEIAAVKNGVCGLGVAYEAKISGLRILSGVITDVDEALSLNYNYQKTSIYSCSWGPADDGKAMEAPNELILDAIINGIQKGRDGKGSVFVFATGNGGYFSDNCNFDGYTNSIYTISVGAIDHRGLHPYYSEPCSAQLVVAYSSGSDKFIATTDRGLDTCTDRHGGTSAAAPLVSGVLALVLQVRPELTWRDLQHLVLQNAVPFDLDHEGWQEVASGRLYNHLFGYGKMDAWKLVHAAKTFQPVNEQTWFEADTVVVNQPIPHGAHGVASSLQVAQTDLDDSYFKRLEHVTVIVEIDHQNRGDVAVELRSPHGYVSYLATPRPLDRSKVGFQQWTFMTVKHWDEDPVGQWTLKVVDETHPKLTGVLRAWTLVLWGEATDESVKNPKGDADVPKAIPSPSHHIPAADNGNRPLVTLSTSTATSALSTPTTKSAASTASEAAASPSGSAIDPGRSAEKEDSDTVTSHASALGVIIGLVLAILLSAAAIFIRRWMRRREDPKEAYEFAPLPGHDGDPDGDNSPSARGARGLPGGDGIVEVVEEESQGLVSSVPFRDYDDEYDPHPASTRHFSNSRDMYDAFGEEEEEEDDDATLRANGSGPRSPDATDRISRGGAIKKATTTTATRTTPPVTGHEEGQVLFEISSDVDDHDDDDNHSRDGDRSRRA</sequence>
<feature type="compositionally biased region" description="Low complexity" evidence="15">
    <location>
        <begin position="709"/>
        <end position="742"/>
    </location>
</feature>
<dbReference type="CDD" id="cd04059">
    <property type="entry name" value="Peptidases_S8_Protein_convertases_Kexins_Furin-like"/>
    <property type="match status" value="1"/>
</dbReference>
<feature type="region of interest" description="Disordered" evidence="15">
    <location>
        <begin position="675"/>
        <end position="755"/>
    </location>
</feature>
<feature type="transmembrane region" description="Helical" evidence="16">
    <location>
        <begin position="761"/>
        <end position="783"/>
    </location>
</feature>
<feature type="compositionally biased region" description="Low complexity" evidence="15">
    <location>
        <begin position="911"/>
        <end position="924"/>
    </location>
</feature>
<proteinExistence type="inferred from homology"/>
<dbReference type="FunFam" id="2.60.120.260:FF:000026">
    <property type="entry name" value="proprotein convertase subtilisin/kexin type 7"/>
    <property type="match status" value="1"/>
</dbReference>
<dbReference type="GO" id="GO:0016485">
    <property type="term" value="P:protein processing"/>
    <property type="evidence" value="ECO:0007669"/>
    <property type="project" value="TreeGrafter"/>
</dbReference>
<keyword evidence="11" id="KW-0865">Zymogen</keyword>
<evidence type="ECO:0000259" key="17">
    <source>
        <dbReference type="PROSITE" id="PS51829"/>
    </source>
</evidence>
<accession>A0A9W8DLF2</accession>
<name>A0A9W8DLF2_9FUNG</name>
<dbReference type="InterPro" id="IPR034182">
    <property type="entry name" value="Kexin/furin"/>
</dbReference>
<reference evidence="18" key="1">
    <citation type="submission" date="2022-07" db="EMBL/GenBank/DDBJ databases">
        <title>Phylogenomic reconstructions and comparative analyses of Kickxellomycotina fungi.</title>
        <authorList>
            <person name="Reynolds N.K."/>
            <person name="Stajich J.E."/>
            <person name="Barry K."/>
            <person name="Grigoriev I.V."/>
            <person name="Crous P."/>
            <person name="Smith M.E."/>
        </authorList>
    </citation>
    <scope>NUCLEOTIDE SEQUENCE</scope>
    <source>
        <strain evidence="18">RSA 861</strain>
    </source>
</reference>
<dbReference type="InterPro" id="IPR023828">
    <property type="entry name" value="Peptidase_S8_Ser-AS"/>
</dbReference>
<feature type="compositionally biased region" description="Basic and acidic residues" evidence="15">
    <location>
        <begin position="945"/>
        <end position="958"/>
    </location>
</feature>
<comment type="caution">
    <text evidence="18">The sequence shown here is derived from an EMBL/GenBank/DDBJ whole genome shotgun (WGS) entry which is preliminary data.</text>
</comment>
<evidence type="ECO:0000256" key="10">
    <source>
        <dbReference type="ARBA" id="ARBA00023136"/>
    </source>
</evidence>
<dbReference type="PANTHER" id="PTHR42884">
    <property type="entry name" value="PROPROTEIN CONVERTASE SUBTILISIN/KEXIN-RELATED"/>
    <property type="match status" value="1"/>
</dbReference>
<dbReference type="GO" id="GO:0005802">
    <property type="term" value="C:trans-Golgi network"/>
    <property type="evidence" value="ECO:0007669"/>
    <property type="project" value="TreeGrafter"/>
</dbReference>
<keyword evidence="6 14" id="KW-0378">Hydrolase</keyword>
<dbReference type="PRINTS" id="PR00723">
    <property type="entry name" value="SUBTILISIN"/>
</dbReference>
<dbReference type="Pfam" id="PF00082">
    <property type="entry name" value="Peptidase_S8"/>
    <property type="match status" value="1"/>
</dbReference>
<dbReference type="PROSITE" id="PS00138">
    <property type="entry name" value="SUBTILASE_SER"/>
    <property type="match status" value="1"/>
</dbReference>
<organism evidence="18 19">
    <name type="scientific">Tieghemiomyces parasiticus</name>
    <dbReference type="NCBI Taxonomy" id="78921"/>
    <lineage>
        <taxon>Eukaryota</taxon>
        <taxon>Fungi</taxon>
        <taxon>Fungi incertae sedis</taxon>
        <taxon>Zoopagomycota</taxon>
        <taxon>Kickxellomycotina</taxon>
        <taxon>Dimargaritomycetes</taxon>
        <taxon>Dimargaritales</taxon>
        <taxon>Dimargaritaceae</taxon>
        <taxon>Tieghemiomyces</taxon>
    </lineage>
</organism>
<dbReference type="PROSITE" id="PS51829">
    <property type="entry name" value="P_HOMO_B"/>
    <property type="match status" value="1"/>
</dbReference>
<evidence type="ECO:0000256" key="13">
    <source>
        <dbReference type="PIRSR" id="PIRSR615500-1"/>
    </source>
</evidence>
<dbReference type="PANTHER" id="PTHR42884:SF14">
    <property type="entry name" value="NEUROENDOCRINE CONVERTASE 1"/>
    <property type="match status" value="1"/>
</dbReference>
<feature type="active site" description="Charge relay system" evidence="13 14">
    <location>
        <position position="253"/>
    </location>
</feature>
<dbReference type="InterPro" id="IPR000209">
    <property type="entry name" value="Peptidase_S8/S53_dom"/>
</dbReference>
<evidence type="ECO:0000256" key="12">
    <source>
        <dbReference type="ARBA" id="ARBA00023180"/>
    </source>
</evidence>
<feature type="transmembrane region" description="Helical" evidence="16">
    <location>
        <begin position="21"/>
        <end position="39"/>
    </location>
</feature>
<keyword evidence="12" id="KW-0325">Glycoprotein</keyword>
<dbReference type="GO" id="GO:0000139">
    <property type="term" value="C:Golgi membrane"/>
    <property type="evidence" value="ECO:0007669"/>
    <property type="project" value="TreeGrafter"/>
</dbReference>
<feature type="compositionally biased region" description="Acidic residues" evidence="15">
    <location>
        <begin position="873"/>
        <end position="883"/>
    </location>
</feature>
<evidence type="ECO:0000313" key="18">
    <source>
        <dbReference type="EMBL" id="KAJ1908432.1"/>
    </source>
</evidence>
<feature type="active site" description="Charge relay system" evidence="13 14">
    <location>
        <position position="463"/>
    </location>
</feature>
<dbReference type="PROSITE" id="PS00137">
    <property type="entry name" value="SUBTILASE_HIS"/>
    <property type="match status" value="1"/>
</dbReference>
<dbReference type="Proteomes" id="UP001150569">
    <property type="component" value="Unassembled WGS sequence"/>
</dbReference>
<keyword evidence="9 16" id="KW-1133">Transmembrane helix</keyword>
<evidence type="ECO:0000256" key="14">
    <source>
        <dbReference type="PROSITE-ProRule" id="PRU01240"/>
    </source>
</evidence>
<evidence type="ECO:0000256" key="3">
    <source>
        <dbReference type="ARBA" id="ARBA00022670"/>
    </source>
</evidence>
<comment type="subcellular location">
    <subcellularLocation>
        <location evidence="1">Membrane</location>
    </subcellularLocation>
</comment>
<feature type="domain" description="P/Homo B" evidence="17">
    <location>
        <begin position="539"/>
        <end position="674"/>
    </location>
</feature>
<evidence type="ECO:0000256" key="15">
    <source>
        <dbReference type="SAM" id="MobiDB-lite"/>
    </source>
</evidence>
<dbReference type="GO" id="GO:0007323">
    <property type="term" value="P:peptide pheromone maturation"/>
    <property type="evidence" value="ECO:0007669"/>
    <property type="project" value="UniProtKB-ARBA"/>
</dbReference>
<evidence type="ECO:0000256" key="2">
    <source>
        <dbReference type="ARBA" id="ARBA00005325"/>
    </source>
</evidence>
<dbReference type="AlphaFoldDB" id="A0A9W8DLF2"/>
<keyword evidence="5" id="KW-0732">Signal</keyword>
<keyword evidence="3 14" id="KW-0645">Protease</keyword>
<feature type="region of interest" description="Disordered" evidence="15">
    <location>
        <begin position="798"/>
        <end position="958"/>
    </location>
</feature>
<evidence type="ECO:0000256" key="6">
    <source>
        <dbReference type="ARBA" id="ARBA00022801"/>
    </source>
</evidence>
<dbReference type="InterPro" id="IPR015500">
    <property type="entry name" value="Peptidase_S8_subtilisin-rel"/>
</dbReference>
<dbReference type="SUPFAM" id="SSF52743">
    <property type="entry name" value="Subtilisin-like"/>
    <property type="match status" value="1"/>
</dbReference>
<evidence type="ECO:0000256" key="1">
    <source>
        <dbReference type="ARBA" id="ARBA00004370"/>
    </source>
</evidence>
<dbReference type="SUPFAM" id="SSF49785">
    <property type="entry name" value="Galactose-binding domain-like"/>
    <property type="match status" value="1"/>
</dbReference>
<dbReference type="InterPro" id="IPR036852">
    <property type="entry name" value="Peptidase_S8/S53_dom_sf"/>
</dbReference>
<comment type="similarity">
    <text evidence="2">Belongs to the peptidase S8 family. Furin subfamily.</text>
</comment>
<dbReference type="EMBL" id="JANBPT010001387">
    <property type="protein sequence ID" value="KAJ1908432.1"/>
    <property type="molecule type" value="Genomic_DNA"/>
</dbReference>
<evidence type="ECO:0000256" key="16">
    <source>
        <dbReference type="SAM" id="Phobius"/>
    </source>
</evidence>
<dbReference type="InterPro" id="IPR022398">
    <property type="entry name" value="Peptidase_S8_His-AS"/>
</dbReference>
<keyword evidence="19" id="KW-1185">Reference proteome</keyword>
<keyword evidence="4 16" id="KW-0812">Transmembrane</keyword>
<dbReference type="PROSITE" id="PS51892">
    <property type="entry name" value="SUBTILASE"/>
    <property type="match status" value="1"/>
</dbReference>
<evidence type="ECO:0000313" key="19">
    <source>
        <dbReference type="Proteomes" id="UP001150569"/>
    </source>
</evidence>
<dbReference type="EC" id="3.4.21.61" evidence="18"/>
<evidence type="ECO:0000256" key="9">
    <source>
        <dbReference type="ARBA" id="ARBA00022989"/>
    </source>
</evidence>
<evidence type="ECO:0000256" key="11">
    <source>
        <dbReference type="ARBA" id="ARBA00023145"/>
    </source>
</evidence>
<dbReference type="Gene3D" id="2.60.120.260">
    <property type="entry name" value="Galactose-binding domain-like"/>
    <property type="match status" value="1"/>
</dbReference>
<dbReference type="FunFam" id="3.40.50.200:FF:000005">
    <property type="entry name" value="Proprotein convertase subtilisin/kexin type 7"/>
    <property type="match status" value="1"/>
</dbReference>
<gene>
    <name evidence="18" type="primary">KEX2_2</name>
    <name evidence="18" type="ORF">IWQ60_011672</name>
</gene>
<keyword evidence="8" id="KW-0106">Calcium</keyword>
<evidence type="ECO:0000256" key="7">
    <source>
        <dbReference type="ARBA" id="ARBA00022825"/>
    </source>
</evidence>
<dbReference type="InterPro" id="IPR008979">
    <property type="entry name" value="Galactose-bd-like_sf"/>
</dbReference>
<dbReference type="GO" id="GO:0004252">
    <property type="term" value="F:serine-type endopeptidase activity"/>
    <property type="evidence" value="ECO:0007669"/>
    <property type="project" value="UniProtKB-UniRule"/>
</dbReference>
<dbReference type="InterPro" id="IPR002884">
    <property type="entry name" value="P_dom"/>
</dbReference>
<dbReference type="OrthoDB" id="300641at2759"/>
<evidence type="ECO:0000256" key="4">
    <source>
        <dbReference type="ARBA" id="ARBA00022692"/>
    </source>
</evidence>
<keyword evidence="7 14" id="KW-0720">Serine protease</keyword>
<evidence type="ECO:0000256" key="8">
    <source>
        <dbReference type="ARBA" id="ARBA00022837"/>
    </source>
</evidence>
<keyword evidence="10 16" id="KW-0472">Membrane</keyword>
<protein>
    <submittedName>
        <fullName evidence="18">Pheromone processing endoprotease</fullName>
        <ecNumber evidence="18">3.4.21.61</ecNumber>
    </submittedName>
</protein>
<evidence type="ECO:0000256" key="5">
    <source>
        <dbReference type="ARBA" id="ARBA00022729"/>
    </source>
</evidence>
<feature type="active site" description="Charge relay system" evidence="13 14">
    <location>
        <position position="291"/>
    </location>
</feature>
<dbReference type="Gene3D" id="3.40.50.200">
    <property type="entry name" value="Peptidase S8/S53 domain"/>
    <property type="match status" value="1"/>
</dbReference>
<feature type="compositionally biased region" description="Basic and acidic residues" evidence="15">
    <location>
        <begin position="675"/>
        <end position="686"/>
    </location>
</feature>